<dbReference type="InterPro" id="IPR018060">
    <property type="entry name" value="HTH_AraC"/>
</dbReference>
<dbReference type="RefSeq" id="WP_013570188.1">
    <property type="nucleotide sequence ID" value="NC_014963.1"/>
</dbReference>
<evidence type="ECO:0000313" key="5">
    <source>
        <dbReference type="EMBL" id="ADV84458.1"/>
    </source>
</evidence>
<reference evidence="5 6" key="1">
    <citation type="journal article" date="2012" name="Stand. Genomic Sci.">
        <title>Complete genome sequence of Terriglobus saanensis type strain SP1PR4(T), an Acidobacteria from tundra soil.</title>
        <authorList>
            <person name="Rawat S.R."/>
            <person name="Mannisto M.K."/>
            <person name="Starovoytov V."/>
            <person name="Goodwin L."/>
            <person name="Nolan M."/>
            <person name="Hauser L."/>
            <person name="Land M."/>
            <person name="Davenport K.W."/>
            <person name="Woyke T."/>
            <person name="Haggblom M.M."/>
        </authorList>
    </citation>
    <scope>NUCLEOTIDE SEQUENCE</scope>
    <source>
        <strain evidence="6">ATCC BAA-1853 / DSM 23119 / SP1PR4</strain>
    </source>
</reference>
<dbReference type="SMART" id="SM00342">
    <property type="entry name" value="HTH_ARAC"/>
    <property type="match status" value="1"/>
</dbReference>
<gene>
    <name evidence="5" type="ordered locus">AciPR4_3707</name>
</gene>
<evidence type="ECO:0000256" key="2">
    <source>
        <dbReference type="ARBA" id="ARBA00023125"/>
    </source>
</evidence>
<dbReference type="PANTHER" id="PTHR46796">
    <property type="entry name" value="HTH-TYPE TRANSCRIPTIONAL ACTIVATOR RHAS-RELATED"/>
    <property type="match status" value="1"/>
</dbReference>
<dbReference type="Proteomes" id="UP000006844">
    <property type="component" value="Chromosome"/>
</dbReference>
<organism evidence="5 6">
    <name type="scientific">Terriglobus saanensis (strain ATCC BAA-1853 / DSM 23119 / SP1PR4)</name>
    <dbReference type="NCBI Taxonomy" id="401053"/>
    <lineage>
        <taxon>Bacteria</taxon>
        <taxon>Pseudomonadati</taxon>
        <taxon>Acidobacteriota</taxon>
        <taxon>Terriglobia</taxon>
        <taxon>Terriglobales</taxon>
        <taxon>Acidobacteriaceae</taxon>
        <taxon>Terriglobus</taxon>
    </lineage>
</organism>
<sequence length="266" mass="29150">MSDVVKVGLLQGTPTPDAIAHIFPVQYVAKALTAGSAGIGLSTRDLSRHQFTPGDITLCRRDTKELVRWNDPVEVLMIEVPDNALRSAAEELGADKVEFHGTPYLQDPRVSAIVTAIEVESTLGNPSGRLYMDSLGQAIASAITQVCGVLRRPFRQVKGGLAPAQLRRVSEYIQDRLAHELTLVELANVAGLSRAHFSQMFHRSTGIPPHKFVTNARIARAKELLLQPELRVIDVAMACGFQTSQHFARVFKMLSGTTPVQFRRAC</sequence>
<dbReference type="InterPro" id="IPR018062">
    <property type="entry name" value="HTH_AraC-typ_CS"/>
</dbReference>
<name>E8V0H5_TERSS</name>
<dbReference type="HOGENOM" id="CLU_000445_88_4_0"/>
<evidence type="ECO:0000313" key="6">
    <source>
        <dbReference type="Proteomes" id="UP000006844"/>
    </source>
</evidence>
<dbReference type="Pfam" id="PF12833">
    <property type="entry name" value="HTH_18"/>
    <property type="match status" value="1"/>
</dbReference>
<dbReference type="Gene3D" id="1.10.10.60">
    <property type="entry name" value="Homeodomain-like"/>
    <property type="match status" value="2"/>
</dbReference>
<evidence type="ECO:0000256" key="3">
    <source>
        <dbReference type="ARBA" id="ARBA00023163"/>
    </source>
</evidence>
<dbReference type="InterPro" id="IPR050204">
    <property type="entry name" value="AraC_XylS_family_regulators"/>
</dbReference>
<dbReference type="PROSITE" id="PS01124">
    <property type="entry name" value="HTH_ARAC_FAMILY_2"/>
    <property type="match status" value="1"/>
</dbReference>
<dbReference type="STRING" id="401053.AciPR4_3707"/>
<protein>
    <submittedName>
        <fullName evidence="5">Transcriptional regulator, AraC family</fullName>
    </submittedName>
</protein>
<feature type="domain" description="HTH araC/xylS-type" evidence="4">
    <location>
        <begin position="167"/>
        <end position="265"/>
    </location>
</feature>
<keyword evidence="2" id="KW-0238">DNA-binding</keyword>
<keyword evidence="6" id="KW-1185">Reference proteome</keyword>
<dbReference type="PRINTS" id="PR00032">
    <property type="entry name" value="HTHARAC"/>
</dbReference>
<keyword evidence="3" id="KW-0804">Transcription</keyword>
<dbReference type="AlphaFoldDB" id="E8V0H5"/>
<dbReference type="PANTHER" id="PTHR46796:SF6">
    <property type="entry name" value="ARAC SUBFAMILY"/>
    <property type="match status" value="1"/>
</dbReference>
<dbReference type="OrthoDB" id="110167at2"/>
<dbReference type="SUPFAM" id="SSF46689">
    <property type="entry name" value="Homeodomain-like"/>
    <property type="match status" value="2"/>
</dbReference>
<dbReference type="GO" id="GO:0003700">
    <property type="term" value="F:DNA-binding transcription factor activity"/>
    <property type="evidence" value="ECO:0007669"/>
    <property type="project" value="InterPro"/>
</dbReference>
<dbReference type="eggNOG" id="COG2207">
    <property type="taxonomic scope" value="Bacteria"/>
</dbReference>
<dbReference type="PROSITE" id="PS00041">
    <property type="entry name" value="HTH_ARAC_FAMILY_1"/>
    <property type="match status" value="1"/>
</dbReference>
<dbReference type="GO" id="GO:0043565">
    <property type="term" value="F:sequence-specific DNA binding"/>
    <property type="evidence" value="ECO:0007669"/>
    <property type="project" value="InterPro"/>
</dbReference>
<dbReference type="InterPro" id="IPR020449">
    <property type="entry name" value="Tscrpt_reg_AraC-type_HTH"/>
</dbReference>
<accession>E8V0H5</accession>
<dbReference type="KEGG" id="tsa:AciPR4_3707"/>
<evidence type="ECO:0000259" key="4">
    <source>
        <dbReference type="PROSITE" id="PS01124"/>
    </source>
</evidence>
<dbReference type="EMBL" id="CP002467">
    <property type="protein sequence ID" value="ADV84458.1"/>
    <property type="molecule type" value="Genomic_DNA"/>
</dbReference>
<keyword evidence="1" id="KW-0805">Transcription regulation</keyword>
<evidence type="ECO:0000256" key="1">
    <source>
        <dbReference type="ARBA" id="ARBA00023015"/>
    </source>
</evidence>
<proteinExistence type="predicted"/>
<dbReference type="InterPro" id="IPR009057">
    <property type="entry name" value="Homeodomain-like_sf"/>
</dbReference>